<reference evidence="2" key="1">
    <citation type="submission" date="2024-07" db="EMBL/GenBank/DDBJ databases">
        <authorList>
            <person name="Yu S.T."/>
        </authorList>
    </citation>
    <scope>NUCLEOTIDE SEQUENCE</scope>
    <source>
        <strain evidence="2">R08</strain>
    </source>
</reference>
<sequence length="314" mass="31774">MNWPAELSGAAVRVTRTAVGRRVRQRVLQVALLVGGLFALGFLCGGQAQAADGVTGQRPVIPAVASTAKPVPRVASTAKQVPVAKPVPASVPVLAPVLTPVLAQASDTVERVVRPVTDVVTKTVTEVVTKTPSLPTLPTLPSVPTIPIPSVPTVPSVPVVPGQPASPVPTPPAHTAPVPTPVPAPVRSTPQPSGAGQRADVRSAEVTAGVGDPYGPRFGMDAGDAVGAVGHAVVGHALSSSVGHAPVRHQAPAGDPDGALRNQSGVDSGSSRHCDAQAVTSEYRVAVRIVPGGVARVDAAETQDRYRDVPVFPG</sequence>
<evidence type="ECO:0000256" key="1">
    <source>
        <dbReference type="SAM" id="MobiDB-lite"/>
    </source>
</evidence>
<accession>A0AB39MGG7</accession>
<dbReference type="AlphaFoldDB" id="A0AB39MGG7"/>
<evidence type="ECO:0000313" key="2">
    <source>
        <dbReference type="EMBL" id="XDQ04122.1"/>
    </source>
</evidence>
<organism evidence="2">
    <name type="scientific">Streptomyces sp. R08</name>
    <dbReference type="NCBI Taxonomy" id="3238624"/>
    <lineage>
        <taxon>Bacteria</taxon>
        <taxon>Bacillati</taxon>
        <taxon>Actinomycetota</taxon>
        <taxon>Actinomycetes</taxon>
        <taxon>Kitasatosporales</taxon>
        <taxon>Streptomycetaceae</taxon>
        <taxon>Streptomyces</taxon>
    </lineage>
</organism>
<dbReference type="EMBL" id="CP163431">
    <property type="protein sequence ID" value="XDQ04122.1"/>
    <property type="molecule type" value="Genomic_DNA"/>
</dbReference>
<proteinExistence type="predicted"/>
<dbReference type="RefSeq" id="WP_369189811.1">
    <property type="nucleotide sequence ID" value="NZ_CP163431.1"/>
</dbReference>
<protein>
    <submittedName>
        <fullName evidence="2">Uncharacterized protein</fullName>
    </submittedName>
</protein>
<feature type="region of interest" description="Disordered" evidence="1">
    <location>
        <begin position="241"/>
        <end position="273"/>
    </location>
</feature>
<feature type="compositionally biased region" description="Pro residues" evidence="1">
    <location>
        <begin position="164"/>
        <end position="184"/>
    </location>
</feature>
<gene>
    <name evidence="2" type="ORF">AB5J58_29955</name>
</gene>
<feature type="region of interest" description="Disordered" evidence="1">
    <location>
        <begin position="162"/>
        <end position="203"/>
    </location>
</feature>
<name>A0AB39MGG7_9ACTN</name>